<dbReference type="InterPro" id="IPR016181">
    <property type="entry name" value="Acyl_CoA_acyltransferase"/>
</dbReference>
<evidence type="ECO:0008006" key="3">
    <source>
        <dbReference type="Google" id="ProtNLM"/>
    </source>
</evidence>
<dbReference type="Gene3D" id="3.40.630.30">
    <property type="match status" value="1"/>
</dbReference>
<evidence type="ECO:0000313" key="2">
    <source>
        <dbReference type="Proteomes" id="UP000603200"/>
    </source>
</evidence>
<dbReference type="SUPFAM" id="SSF55729">
    <property type="entry name" value="Acyl-CoA N-acyltransferases (Nat)"/>
    <property type="match status" value="1"/>
</dbReference>
<sequence>MTKLGIRDEWSIAGDPGEVHDLLCAADLFIAARYGTPVPRRRIQSTERLVASRSVRLLRERGTAIAMFTLTWEPSFETATDIFPPTAKPIYMQRLAVSPDLDGGDTLVGLRCVRQAMETARELGATAIRAETNPDLTNTVRLIEQFGFTAYGPVLDDGGVRRIRLQNILHEPERDRTA</sequence>
<dbReference type="Proteomes" id="UP000603200">
    <property type="component" value="Unassembled WGS sequence"/>
</dbReference>
<accession>A0ABQ4A115</accession>
<organism evidence="1 2">
    <name type="scientific">Winogradskya humida</name>
    <dbReference type="NCBI Taxonomy" id="113566"/>
    <lineage>
        <taxon>Bacteria</taxon>
        <taxon>Bacillati</taxon>
        <taxon>Actinomycetota</taxon>
        <taxon>Actinomycetes</taxon>
        <taxon>Micromonosporales</taxon>
        <taxon>Micromonosporaceae</taxon>
        <taxon>Winogradskya</taxon>
    </lineage>
</organism>
<protein>
    <recommendedName>
        <fullName evidence="3">N-acetyltransferase domain-containing protein</fullName>
    </recommendedName>
</protein>
<name>A0ABQ4A115_9ACTN</name>
<keyword evidence="2" id="KW-1185">Reference proteome</keyword>
<gene>
    <name evidence="1" type="ORF">Ahu01nite_076380</name>
</gene>
<reference evidence="1 2" key="1">
    <citation type="submission" date="2021-01" db="EMBL/GenBank/DDBJ databases">
        <title>Whole genome shotgun sequence of Actinoplanes humidus NBRC 14915.</title>
        <authorList>
            <person name="Komaki H."/>
            <person name="Tamura T."/>
        </authorList>
    </citation>
    <scope>NUCLEOTIDE SEQUENCE [LARGE SCALE GENOMIC DNA]</scope>
    <source>
        <strain evidence="1 2">NBRC 14915</strain>
    </source>
</reference>
<dbReference type="EMBL" id="BOMN01000111">
    <property type="protein sequence ID" value="GIE24536.1"/>
    <property type="molecule type" value="Genomic_DNA"/>
</dbReference>
<evidence type="ECO:0000313" key="1">
    <source>
        <dbReference type="EMBL" id="GIE24536.1"/>
    </source>
</evidence>
<comment type="caution">
    <text evidence="1">The sequence shown here is derived from an EMBL/GenBank/DDBJ whole genome shotgun (WGS) entry which is preliminary data.</text>
</comment>
<proteinExistence type="predicted"/>
<dbReference type="RefSeq" id="WP_203841546.1">
    <property type="nucleotide sequence ID" value="NZ_BAAATV010000019.1"/>
</dbReference>